<dbReference type="InterPro" id="IPR001610">
    <property type="entry name" value="PAC"/>
</dbReference>
<dbReference type="GO" id="GO:0000155">
    <property type="term" value="F:phosphorelay sensor kinase activity"/>
    <property type="evidence" value="ECO:0007669"/>
    <property type="project" value="InterPro"/>
</dbReference>
<dbReference type="SUPFAM" id="SSF55874">
    <property type="entry name" value="ATPase domain of HSP90 chaperone/DNA topoisomerase II/histidine kinase"/>
    <property type="match status" value="1"/>
</dbReference>
<keyword evidence="13" id="KW-0472">Membrane</keyword>
<dbReference type="PROSITE" id="PS50112">
    <property type="entry name" value="PAS"/>
    <property type="match status" value="1"/>
</dbReference>
<dbReference type="FunFam" id="1.10.287.130:FF:000038">
    <property type="entry name" value="Sensory transduction histidine kinase"/>
    <property type="match status" value="1"/>
</dbReference>
<dbReference type="SUPFAM" id="SSF47384">
    <property type="entry name" value="Homodimeric domain of signal transducing histidine kinase"/>
    <property type="match status" value="1"/>
</dbReference>
<dbReference type="InterPro" id="IPR013767">
    <property type="entry name" value="PAS_fold"/>
</dbReference>
<dbReference type="Gene3D" id="3.40.50.2300">
    <property type="match status" value="2"/>
</dbReference>
<dbReference type="Gene3D" id="1.20.120.160">
    <property type="entry name" value="HPT domain"/>
    <property type="match status" value="1"/>
</dbReference>
<feature type="domain" description="PAS" evidence="21">
    <location>
        <begin position="18"/>
        <end position="88"/>
    </location>
</feature>
<dbReference type="InterPro" id="IPR036890">
    <property type="entry name" value="HATPase_C_sf"/>
</dbReference>
<evidence type="ECO:0000256" key="17">
    <source>
        <dbReference type="PROSITE-ProRule" id="PRU00110"/>
    </source>
</evidence>
<dbReference type="InterPro" id="IPR036641">
    <property type="entry name" value="HPT_dom_sf"/>
</dbReference>
<dbReference type="InterPro" id="IPR000014">
    <property type="entry name" value="PAS"/>
</dbReference>
<evidence type="ECO:0000259" key="23">
    <source>
        <dbReference type="PROSITE" id="PS50894"/>
    </source>
</evidence>
<keyword evidence="4" id="KW-1003">Cell membrane</keyword>
<evidence type="ECO:0000256" key="6">
    <source>
        <dbReference type="ARBA" id="ARBA00022679"/>
    </source>
</evidence>
<comment type="caution">
    <text evidence="24">The sequence shown here is derived from an EMBL/GenBank/DDBJ whole genome shotgun (WGS) entry which is preliminary data.</text>
</comment>
<feature type="modified residue" description="Phosphohistidine" evidence="17">
    <location>
        <position position="889"/>
    </location>
</feature>
<dbReference type="InterPro" id="IPR036097">
    <property type="entry name" value="HisK_dim/P_sf"/>
</dbReference>
<dbReference type="AlphaFoldDB" id="A0A839IR79"/>
<dbReference type="PROSITE" id="PS50894">
    <property type="entry name" value="HPT"/>
    <property type="match status" value="1"/>
</dbReference>
<comment type="subcellular location">
    <subcellularLocation>
        <location evidence="2">Cell membrane</location>
        <topology evidence="2">Multi-pass membrane protein</topology>
    </subcellularLocation>
</comment>
<evidence type="ECO:0000256" key="7">
    <source>
        <dbReference type="ARBA" id="ARBA00022692"/>
    </source>
</evidence>
<feature type="domain" description="HPt" evidence="23">
    <location>
        <begin position="849"/>
        <end position="946"/>
    </location>
</feature>
<dbReference type="Pfam" id="PF08448">
    <property type="entry name" value="PAS_4"/>
    <property type="match status" value="1"/>
</dbReference>
<dbReference type="InterPro" id="IPR013656">
    <property type="entry name" value="PAS_4"/>
</dbReference>
<dbReference type="CDD" id="cd00156">
    <property type="entry name" value="REC"/>
    <property type="match status" value="1"/>
</dbReference>
<protein>
    <recommendedName>
        <fullName evidence="16">Sensor protein FixL</fullName>
        <ecNumber evidence="3">2.7.13.3</ecNumber>
    </recommendedName>
</protein>
<dbReference type="SMART" id="SM00091">
    <property type="entry name" value="PAS"/>
    <property type="match status" value="2"/>
</dbReference>
<dbReference type="Proteomes" id="UP000565262">
    <property type="component" value="Unassembled WGS sequence"/>
</dbReference>
<dbReference type="Gene3D" id="1.10.287.130">
    <property type="match status" value="1"/>
</dbReference>
<evidence type="ECO:0000256" key="14">
    <source>
        <dbReference type="ARBA" id="ARBA00023306"/>
    </source>
</evidence>
<evidence type="ECO:0000256" key="13">
    <source>
        <dbReference type="ARBA" id="ARBA00023136"/>
    </source>
</evidence>
<dbReference type="Pfam" id="PF00072">
    <property type="entry name" value="Response_reg"/>
    <property type="match status" value="2"/>
</dbReference>
<dbReference type="PRINTS" id="PR00344">
    <property type="entry name" value="BCTRLSENSOR"/>
</dbReference>
<dbReference type="EMBL" id="JACJFM010000011">
    <property type="protein sequence ID" value="MBB1487052.1"/>
    <property type="molecule type" value="Genomic_DNA"/>
</dbReference>
<keyword evidence="8" id="KW-0547">Nucleotide-binding</keyword>
<dbReference type="Pfam" id="PF02518">
    <property type="entry name" value="HATPase_c"/>
    <property type="match status" value="1"/>
</dbReference>
<dbReference type="CDD" id="cd16922">
    <property type="entry name" value="HATPase_EvgS-ArcB-TorS-like"/>
    <property type="match status" value="1"/>
</dbReference>
<evidence type="ECO:0000313" key="25">
    <source>
        <dbReference type="Proteomes" id="UP000565262"/>
    </source>
</evidence>
<dbReference type="InterPro" id="IPR003594">
    <property type="entry name" value="HATPase_dom"/>
</dbReference>
<dbReference type="SMART" id="SM00086">
    <property type="entry name" value="PAC"/>
    <property type="match status" value="2"/>
</dbReference>
<dbReference type="SMART" id="SM00387">
    <property type="entry name" value="HATPase_c"/>
    <property type="match status" value="1"/>
</dbReference>
<evidence type="ECO:0000256" key="11">
    <source>
        <dbReference type="ARBA" id="ARBA00022989"/>
    </source>
</evidence>
<dbReference type="InterPro" id="IPR011006">
    <property type="entry name" value="CheY-like_superfamily"/>
</dbReference>
<gene>
    <name evidence="24" type="ORF">H4O21_10555</name>
</gene>
<dbReference type="InterPro" id="IPR000700">
    <property type="entry name" value="PAS-assoc_C"/>
</dbReference>
<reference evidence="24 25" key="1">
    <citation type="submission" date="2020-08" db="EMBL/GenBank/DDBJ databases">
        <title>Oceanospirillum sp. nov. isolated from marine sediment.</title>
        <authorList>
            <person name="Ji X."/>
        </authorList>
    </citation>
    <scope>NUCLEOTIDE SEQUENCE [LARGE SCALE GENOMIC DNA]</scope>
    <source>
        <strain evidence="24 25">D5</strain>
    </source>
</reference>
<dbReference type="InterPro" id="IPR001789">
    <property type="entry name" value="Sig_transdc_resp-reg_receiver"/>
</dbReference>
<dbReference type="PANTHER" id="PTHR45339:SF1">
    <property type="entry name" value="HYBRID SIGNAL TRANSDUCTION HISTIDINE KINASE J"/>
    <property type="match status" value="1"/>
</dbReference>
<evidence type="ECO:0000256" key="10">
    <source>
        <dbReference type="ARBA" id="ARBA00022840"/>
    </source>
</evidence>
<evidence type="ECO:0000256" key="5">
    <source>
        <dbReference type="ARBA" id="ARBA00022553"/>
    </source>
</evidence>
<keyword evidence="5 18" id="KW-0597">Phosphoprotein</keyword>
<keyword evidence="6" id="KW-0808">Transferase</keyword>
<dbReference type="Gene3D" id="3.30.450.20">
    <property type="entry name" value="PAS domain"/>
    <property type="match status" value="2"/>
</dbReference>
<dbReference type="EC" id="2.7.13.3" evidence="3"/>
<evidence type="ECO:0000256" key="9">
    <source>
        <dbReference type="ARBA" id="ARBA00022777"/>
    </source>
</evidence>
<proteinExistence type="predicted"/>
<comment type="function">
    <text evidence="15">Putative oxygen sensor; modulates the activity of FixJ, a transcriptional activator of nitrogen fixation fixK gene. FixL probably acts as a kinase that phosphorylates FixJ.</text>
</comment>
<feature type="domain" description="PAC" evidence="22">
    <location>
        <begin position="225"/>
        <end position="279"/>
    </location>
</feature>
<dbReference type="Pfam" id="PF00512">
    <property type="entry name" value="HisKA"/>
    <property type="match status" value="1"/>
</dbReference>
<evidence type="ECO:0000313" key="24">
    <source>
        <dbReference type="EMBL" id="MBB1487052.1"/>
    </source>
</evidence>
<dbReference type="GO" id="GO:0005524">
    <property type="term" value="F:ATP binding"/>
    <property type="evidence" value="ECO:0007669"/>
    <property type="project" value="UniProtKB-KW"/>
</dbReference>
<evidence type="ECO:0000256" key="3">
    <source>
        <dbReference type="ARBA" id="ARBA00012438"/>
    </source>
</evidence>
<keyword evidence="10" id="KW-0067">ATP-binding</keyword>
<dbReference type="InterPro" id="IPR035965">
    <property type="entry name" value="PAS-like_dom_sf"/>
</dbReference>
<dbReference type="FunFam" id="3.30.565.10:FF:000010">
    <property type="entry name" value="Sensor histidine kinase RcsC"/>
    <property type="match status" value="1"/>
</dbReference>
<dbReference type="SMART" id="SM00448">
    <property type="entry name" value="REC"/>
    <property type="match status" value="2"/>
</dbReference>
<dbReference type="RefSeq" id="WP_182808831.1">
    <property type="nucleotide sequence ID" value="NZ_JACJFM010000011.1"/>
</dbReference>
<organism evidence="24 25">
    <name type="scientific">Oceanospirillum sediminis</name>
    <dbReference type="NCBI Taxonomy" id="2760088"/>
    <lineage>
        <taxon>Bacteria</taxon>
        <taxon>Pseudomonadati</taxon>
        <taxon>Pseudomonadota</taxon>
        <taxon>Gammaproteobacteria</taxon>
        <taxon>Oceanospirillales</taxon>
        <taxon>Oceanospirillaceae</taxon>
        <taxon>Oceanospirillum</taxon>
    </lineage>
</organism>
<evidence type="ECO:0000256" key="16">
    <source>
        <dbReference type="ARBA" id="ARBA00070616"/>
    </source>
</evidence>
<dbReference type="PANTHER" id="PTHR45339">
    <property type="entry name" value="HYBRID SIGNAL TRANSDUCTION HISTIDINE KINASE J"/>
    <property type="match status" value="1"/>
</dbReference>
<dbReference type="CDD" id="cd00082">
    <property type="entry name" value="HisKA"/>
    <property type="match status" value="1"/>
</dbReference>
<dbReference type="SUPFAM" id="SSF47226">
    <property type="entry name" value="Histidine-containing phosphotransfer domain, HPT domain"/>
    <property type="match status" value="1"/>
</dbReference>
<feature type="modified residue" description="4-aspartylphosphate" evidence="18">
    <location>
        <position position="585"/>
    </location>
</feature>
<name>A0A839IR79_9GAMM</name>
<keyword evidence="14" id="KW-0131">Cell cycle</keyword>
<evidence type="ECO:0000256" key="4">
    <source>
        <dbReference type="ARBA" id="ARBA00022475"/>
    </source>
</evidence>
<keyword evidence="11" id="KW-1133">Transmembrane helix</keyword>
<dbReference type="SUPFAM" id="SSF55785">
    <property type="entry name" value="PYP-like sensor domain (PAS domain)"/>
    <property type="match status" value="2"/>
</dbReference>
<dbReference type="CDD" id="cd17546">
    <property type="entry name" value="REC_hyHK_CKI1_RcsC-like"/>
    <property type="match status" value="1"/>
</dbReference>
<feature type="domain" description="Response regulatory" evidence="20">
    <location>
        <begin position="536"/>
        <end position="649"/>
    </location>
</feature>
<feature type="modified residue" description="4-aspartylphosphate" evidence="18">
    <location>
        <position position="726"/>
    </location>
</feature>
<dbReference type="InterPro" id="IPR008207">
    <property type="entry name" value="Sig_transdc_His_kin_Hpt_dom"/>
</dbReference>
<evidence type="ECO:0000256" key="1">
    <source>
        <dbReference type="ARBA" id="ARBA00000085"/>
    </source>
</evidence>
<dbReference type="Gene3D" id="3.30.565.10">
    <property type="entry name" value="Histidine kinase-like ATPase, C-terminal domain"/>
    <property type="match status" value="1"/>
</dbReference>
<evidence type="ECO:0000256" key="18">
    <source>
        <dbReference type="PROSITE-ProRule" id="PRU00169"/>
    </source>
</evidence>
<dbReference type="FunFam" id="3.30.450.20:FF:000060">
    <property type="entry name" value="Sensor protein FixL"/>
    <property type="match status" value="1"/>
</dbReference>
<evidence type="ECO:0000256" key="8">
    <source>
        <dbReference type="ARBA" id="ARBA00022741"/>
    </source>
</evidence>
<feature type="domain" description="Histidine kinase" evidence="19">
    <location>
        <begin position="297"/>
        <end position="518"/>
    </location>
</feature>
<keyword evidence="7" id="KW-0812">Transmembrane</keyword>
<dbReference type="InterPro" id="IPR003661">
    <property type="entry name" value="HisK_dim/P_dom"/>
</dbReference>
<evidence type="ECO:0000259" key="22">
    <source>
        <dbReference type="PROSITE" id="PS50113"/>
    </source>
</evidence>
<dbReference type="PROSITE" id="PS50110">
    <property type="entry name" value="RESPONSE_REGULATORY"/>
    <property type="match status" value="2"/>
</dbReference>
<dbReference type="SUPFAM" id="SSF52172">
    <property type="entry name" value="CheY-like"/>
    <property type="match status" value="2"/>
</dbReference>
<evidence type="ECO:0000256" key="15">
    <source>
        <dbReference type="ARBA" id="ARBA00059827"/>
    </source>
</evidence>
<dbReference type="InterPro" id="IPR005467">
    <property type="entry name" value="His_kinase_dom"/>
</dbReference>
<evidence type="ECO:0000259" key="20">
    <source>
        <dbReference type="PROSITE" id="PS50110"/>
    </source>
</evidence>
<dbReference type="NCBIfam" id="TIGR00229">
    <property type="entry name" value="sensory_box"/>
    <property type="match status" value="2"/>
</dbReference>
<dbReference type="PROSITE" id="PS50109">
    <property type="entry name" value="HIS_KIN"/>
    <property type="match status" value="1"/>
</dbReference>
<feature type="domain" description="Response regulatory" evidence="20">
    <location>
        <begin position="677"/>
        <end position="793"/>
    </location>
</feature>
<evidence type="ECO:0000259" key="19">
    <source>
        <dbReference type="PROSITE" id="PS50109"/>
    </source>
</evidence>
<evidence type="ECO:0000256" key="12">
    <source>
        <dbReference type="ARBA" id="ARBA00023012"/>
    </source>
</evidence>
<dbReference type="Pfam" id="PF01627">
    <property type="entry name" value="Hpt"/>
    <property type="match status" value="1"/>
</dbReference>
<keyword evidence="9" id="KW-0418">Kinase</keyword>
<dbReference type="InterPro" id="IPR004358">
    <property type="entry name" value="Sig_transdc_His_kin-like_C"/>
</dbReference>
<sequence length="946" mass="105600">MLLLPRQERNRKKHTAEQLNYLQAILDTTVDGIICINPQGLIIRFNPSAEHIFGYSAKEITGRNISELMPEPYRSQHNSFLKHYMKRRSTTDQSSRAVGIGREVVGLTKSGEQFPLYLAVSEVITNGNIFFTGIVRDLREHKQNEQALQQATDYFNAVINNASELLAILDTSGKILVVNRAASELAQQSGEMLKGQYFWQGNWWRQSEEQQQKIRSAIDRAAKGIGAHFEVISYAPDGHQLNIDFKLTPIFDDSGKVILLLPEGSDITQRKMAEQTLAKAKEASDTANQMKSNFLANMSHEIRTPMNAIIGLSQLAYENAPDSPQASYLDTIHQSATGLLGIINDILDFSKIEAGKLEIEHSPFDLDDVIENLARIVSLKAEQKGLELLFSFPTDIPRALYGDSLRLGQILINLCSNAIKFTDYGEVLVSATPKHLGEDKVELHFAVSDTGIGMSEDESSHLFRPFSQADASTTRRFGGTGLGLAISQYLVKQMHGNMTVESTPGQGSTFRFSIICQKQAYSAQKKMQLPDLTGHKILIIDDNSKARGIIAELLHQSGFETGQASSATCATRMLKQGHYDLILVDWQLSDLQSSDLVNYSLQAPDTRMIAMITHSHHETERIRQHPGISQLLRKPVNASALMDCIASAYGTSQIRRQDKLLPDASLKQALSKIQGAHILLVEDNLINQQVARELLEKRGMQVTIANNGWEAIEYLKAESFALVLCDIQMPVMDGYETIRQIRHTLKQDKLPVIAMTANAMRGDKERCLAAGMNEHISKPVDPNLLSRVLLKWIPANLSPPQKLSSPVFEPIDTEQIAAENTPSLPEQWQWIASIPGCDSHTALRKLGDDPEFMAELLQDFMMNYHDILPSLQTMISDAPYQENTLRLVHTLKGLMGTFAFLEAEQAAIALEKSMKQNAENEVIQAYQVLEKNLRPAQDYLMKHFAS</sequence>
<dbReference type="CDD" id="cd00130">
    <property type="entry name" value="PAS"/>
    <property type="match status" value="2"/>
</dbReference>
<comment type="catalytic activity">
    <reaction evidence="1">
        <text>ATP + protein L-histidine = ADP + protein N-phospho-L-histidine.</text>
        <dbReference type="EC" id="2.7.13.3"/>
    </reaction>
</comment>
<dbReference type="GO" id="GO:0005886">
    <property type="term" value="C:plasma membrane"/>
    <property type="evidence" value="ECO:0007669"/>
    <property type="project" value="UniProtKB-SubCell"/>
</dbReference>
<dbReference type="SMART" id="SM00388">
    <property type="entry name" value="HisKA"/>
    <property type="match status" value="1"/>
</dbReference>
<evidence type="ECO:0000259" key="21">
    <source>
        <dbReference type="PROSITE" id="PS50112"/>
    </source>
</evidence>
<dbReference type="GO" id="GO:0006355">
    <property type="term" value="P:regulation of DNA-templated transcription"/>
    <property type="evidence" value="ECO:0007669"/>
    <property type="project" value="InterPro"/>
</dbReference>
<accession>A0A839IR79</accession>
<evidence type="ECO:0000256" key="2">
    <source>
        <dbReference type="ARBA" id="ARBA00004651"/>
    </source>
</evidence>
<keyword evidence="25" id="KW-1185">Reference proteome</keyword>
<dbReference type="Pfam" id="PF00989">
    <property type="entry name" value="PAS"/>
    <property type="match status" value="1"/>
</dbReference>
<dbReference type="PROSITE" id="PS50113">
    <property type="entry name" value="PAC"/>
    <property type="match status" value="1"/>
</dbReference>
<keyword evidence="12" id="KW-0902">Two-component regulatory system</keyword>